<dbReference type="PROSITE" id="PS51186">
    <property type="entry name" value="GNAT"/>
    <property type="match status" value="1"/>
</dbReference>
<gene>
    <name evidence="2" type="ORF">H9848_10255</name>
</gene>
<accession>A0A9D1XT31</accession>
<dbReference type="PANTHER" id="PTHR43072">
    <property type="entry name" value="N-ACETYLTRANSFERASE"/>
    <property type="match status" value="1"/>
</dbReference>
<dbReference type="Proteomes" id="UP000823847">
    <property type="component" value="Unassembled WGS sequence"/>
</dbReference>
<evidence type="ECO:0000313" key="2">
    <source>
        <dbReference type="EMBL" id="HIX86970.1"/>
    </source>
</evidence>
<dbReference type="AlphaFoldDB" id="A0A9D1XT31"/>
<dbReference type="InterPro" id="IPR000182">
    <property type="entry name" value="GNAT_dom"/>
</dbReference>
<dbReference type="GO" id="GO:0016747">
    <property type="term" value="F:acyltransferase activity, transferring groups other than amino-acyl groups"/>
    <property type="evidence" value="ECO:0007669"/>
    <property type="project" value="InterPro"/>
</dbReference>
<comment type="caution">
    <text evidence="2">The sequence shown here is derived from an EMBL/GenBank/DDBJ whole genome shotgun (WGS) entry which is preliminary data.</text>
</comment>
<dbReference type="EMBL" id="DXEN01000077">
    <property type="protein sequence ID" value="HIX86970.1"/>
    <property type="molecule type" value="Genomic_DNA"/>
</dbReference>
<feature type="domain" description="N-acetyltransferase" evidence="1">
    <location>
        <begin position="1"/>
        <end position="160"/>
    </location>
</feature>
<protein>
    <submittedName>
        <fullName evidence="2">GNAT family N-acetyltransferase</fullName>
    </submittedName>
</protein>
<dbReference type="CDD" id="cd04301">
    <property type="entry name" value="NAT_SF"/>
    <property type="match status" value="1"/>
</dbReference>
<dbReference type="InterPro" id="IPR016181">
    <property type="entry name" value="Acyl_CoA_acyltransferase"/>
</dbReference>
<name>A0A9D1XT31_9BACT</name>
<dbReference type="Gene3D" id="3.40.630.30">
    <property type="match status" value="1"/>
</dbReference>
<reference evidence="2" key="2">
    <citation type="submission" date="2021-04" db="EMBL/GenBank/DDBJ databases">
        <authorList>
            <person name="Gilroy R."/>
        </authorList>
    </citation>
    <scope>NUCLEOTIDE SEQUENCE</scope>
    <source>
        <strain evidence="2">ChiHecec2B26-12326</strain>
    </source>
</reference>
<dbReference type="SUPFAM" id="SSF55729">
    <property type="entry name" value="Acyl-CoA N-acyltransferases (Nat)"/>
    <property type="match status" value="1"/>
</dbReference>
<dbReference type="Pfam" id="PF00583">
    <property type="entry name" value="Acetyltransf_1"/>
    <property type="match status" value="1"/>
</dbReference>
<proteinExistence type="predicted"/>
<organism evidence="2 3">
    <name type="scientific">Candidatus Parabacteroides intestinigallinarum</name>
    <dbReference type="NCBI Taxonomy" id="2838722"/>
    <lineage>
        <taxon>Bacteria</taxon>
        <taxon>Pseudomonadati</taxon>
        <taxon>Bacteroidota</taxon>
        <taxon>Bacteroidia</taxon>
        <taxon>Bacteroidales</taxon>
        <taxon>Tannerellaceae</taxon>
        <taxon>Parabacteroides</taxon>
    </lineage>
</organism>
<dbReference type="PANTHER" id="PTHR43072:SF8">
    <property type="entry name" value="ACYLTRANSFERASE FABY-RELATED"/>
    <property type="match status" value="1"/>
</dbReference>
<evidence type="ECO:0000259" key="1">
    <source>
        <dbReference type="PROSITE" id="PS51186"/>
    </source>
</evidence>
<sequence>MIREATPRDARAIVEIYNEYIERGVETFETEPLSEEEMRARVVAIAADYPYLVYEERGEVIGYCYAHAWKERAAYRYTLETTVYLAPRHRGRGIGRALMERLIEACRARGYKALIACVTAENEASVALHARLGFRKVSHFERVGMKFGRWLDVVDYEMLL</sequence>
<reference evidence="2" key="1">
    <citation type="journal article" date="2021" name="PeerJ">
        <title>Extensive microbial diversity within the chicken gut microbiome revealed by metagenomics and culture.</title>
        <authorList>
            <person name="Gilroy R."/>
            <person name="Ravi A."/>
            <person name="Getino M."/>
            <person name="Pursley I."/>
            <person name="Horton D.L."/>
            <person name="Alikhan N.F."/>
            <person name="Baker D."/>
            <person name="Gharbi K."/>
            <person name="Hall N."/>
            <person name="Watson M."/>
            <person name="Adriaenssens E.M."/>
            <person name="Foster-Nyarko E."/>
            <person name="Jarju S."/>
            <person name="Secka A."/>
            <person name="Antonio M."/>
            <person name="Oren A."/>
            <person name="Chaudhuri R.R."/>
            <person name="La Ragione R."/>
            <person name="Hildebrand F."/>
            <person name="Pallen M.J."/>
        </authorList>
    </citation>
    <scope>NUCLEOTIDE SEQUENCE</scope>
    <source>
        <strain evidence="2">ChiHecec2B26-12326</strain>
    </source>
</reference>
<evidence type="ECO:0000313" key="3">
    <source>
        <dbReference type="Proteomes" id="UP000823847"/>
    </source>
</evidence>